<dbReference type="SUPFAM" id="SSF55785">
    <property type="entry name" value="PYP-like sensor domain (PAS domain)"/>
    <property type="match status" value="1"/>
</dbReference>
<name>A0A3B1A1H8_9ZZZZ</name>
<dbReference type="InterPro" id="IPR003593">
    <property type="entry name" value="AAA+_ATPase"/>
</dbReference>
<gene>
    <name evidence="7" type="ORF">MNBD_GAMMA21-2006</name>
</gene>
<keyword evidence="3" id="KW-0805">Transcription regulation</keyword>
<dbReference type="InterPro" id="IPR025944">
    <property type="entry name" value="Sigma_54_int_dom_CS"/>
</dbReference>
<keyword evidence="4" id="KW-0804">Transcription</keyword>
<dbReference type="PROSITE" id="PS00675">
    <property type="entry name" value="SIGMA54_INTERACT_1"/>
    <property type="match status" value="1"/>
</dbReference>
<dbReference type="InterPro" id="IPR000014">
    <property type="entry name" value="PAS"/>
</dbReference>
<dbReference type="Gene3D" id="3.30.450.20">
    <property type="entry name" value="PAS domain"/>
    <property type="match status" value="1"/>
</dbReference>
<feature type="domain" description="PAS" evidence="6">
    <location>
        <begin position="37"/>
        <end position="68"/>
    </location>
</feature>
<dbReference type="InterPro" id="IPR009057">
    <property type="entry name" value="Homeodomain-like_sf"/>
</dbReference>
<dbReference type="CDD" id="cd00130">
    <property type="entry name" value="PAS"/>
    <property type="match status" value="1"/>
</dbReference>
<dbReference type="GO" id="GO:0005524">
    <property type="term" value="F:ATP binding"/>
    <property type="evidence" value="ECO:0007669"/>
    <property type="project" value="UniProtKB-KW"/>
</dbReference>
<accession>A0A3B1A1H8</accession>
<dbReference type="InterPro" id="IPR035965">
    <property type="entry name" value="PAS-like_dom_sf"/>
</dbReference>
<evidence type="ECO:0000256" key="3">
    <source>
        <dbReference type="ARBA" id="ARBA00023015"/>
    </source>
</evidence>
<dbReference type="Gene3D" id="1.10.8.60">
    <property type="match status" value="1"/>
</dbReference>
<dbReference type="EMBL" id="UOFR01000024">
    <property type="protein sequence ID" value="VAW93983.1"/>
    <property type="molecule type" value="Genomic_DNA"/>
</dbReference>
<dbReference type="AlphaFoldDB" id="A0A3B1A1H8"/>
<dbReference type="Gene3D" id="3.40.50.300">
    <property type="entry name" value="P-loop containing nucleotide triphosphate hydrolases"/>
    <property type="match status" value="1"/>
</dbReference>
<dbReference type="PANTHER" id="PTHR32071">
    <property type="entry name" value="TRANSCRIPTIONAL REGULATORY PROTEIN"/>
    <property type="match status" value="1"/>
</dbReference>
<dbReference type="Pfam" id="PF02954">
    <property type="entry name" value="HTH_8"/>
    <property type="match status" value="1"/>
</dbReference>
<dbReference type="PROSITE" id="PS00688">
    <property type="entry name" value="SIGMA54_INTERACT_3"/>
    <property type="match status" value="1"/>
</dbReference>
<dbReference type="FunFam" id="3.40.50.300:FF:000006">
    <property type="entry name" value="DNA-binding transcriptional regulator NtrC"/>
    <property type="match status" value="1"/>
</dbReference>
<keyword evidence="1" id="KW-0547">Nucleotide-binding</keyword>
<organism evidence="7">
    <name type="scientific">hydrothermal vent metagenome</name>
    <dbReference type="NCBI Taxonomy" id="652676"/>
    <lineage>
        <taxon>unclassified sequences</taxon>
        <taxon>metagenomes</taxon>
        <taxon>ecological metagenomes</taxon>
    </lineage>
</organism>
<dbReference type="SUPFAM" id="SSF52540">
    <property type="entry name" value="P-loop containing nucleoside triphosphate hydrolases"/>
    <property type="match status" value="1"/>
</dbReference>
<dbReference type="SUPFAM" id="SSF46689">
    <property type="entry name" value="Homeodomain-like"/>
    <property type="match status" value="1"/>
</dbReference>
<evidence type="ECO:0000313" key="7">
    <source>
        <dbReference type="EMBL" id="VAW93983.1"/>
    </source>
</evidence>
<dbReference type="Gene3D" id="1.10.10.60">
    <property type="entry name" value="Homeodomain-like"/>
    <property type="match status" value="1"/>
</dbReference>
<dbReference type="InterPro" id="IPR058031">
    <property type="entry name" value="AAA_lid_NorR"/>
</dbReference>
<dbReference type="GO" id="GO:0006355">
    <property type="term" value="P:regulation of DNA-templated transcription"/>
    <property type="evidence" value="ECO:0007669"/>
    <property type="project" value="InterPro"/>
</dbReference>
<dbReference type="CDD" id="cd00009">
    <property type="entry name" value="AAA"/>
    <property type="match status" value="1"/>
</dbReference>
<dbReference type="SMART" id="SM00382">
    <property type="entry name" value="AAA"/>
    <property type="match status" value="1"/>
</dbReference>
<evidence type="ECO:0000256" key="2">
    <source>
        <dbReference type="ARBA" id="ARBA00022840"/>
    </source>
</evidence>
<dbReference type="PROSITE" id="PS50045">
    <property type="entry name" value="SIGMA54_INTERACT_4"/>
    <property type="match status" value="1"/>
</dbReference>
<dbReference type="InterPro" id="IPR002197">
    <property type="entry name" value="HTH_Fis"/>
</dbReference>
<dbReference type="InterPro" id="IPR002078">
    <property type="entry name" value="Sigma_54_int"/>
</dbReference>
<evidence type="ECO:0000256" key="1">
    <source>
        <dbReference type="ARBA" id="ARBA00022741"/>
    </source>
</evidence>
<dbReference type="GO" id="GO:0043565">
    <property type="term" value="F:sequence-specific DNA binding"/>
    <property type="evidence" value="ECO:0007669"/>
    <property type="project" value="InterPro"/>
</dbReference>
<dbReference type="InterPro" id="IPR027417">
    <property type="entry name" value="P-loop_NTPase"/>
</dbReference>
<keyword evidence="2" id="KW-0067">ATP-binding</keyword>
<dbReference type="SMART" id="SM00091">
    <property type="entry name" value="PAS"/>
    <property type="match status" value="1"/>
</dbReference>
<dbReference type="Pfam" id="PF25601">
    <property type="entry name" value="AAA_lid_14"/>
    <property type="match status" value="1"/>
</dbReference>
<reference evidence="7" key="1">
    <citation type="submission" date="2018-06" db="EMBL/GenBank/DDBJ databases">
        <authorList>
            <person name="Zhirakovskaya E."/>
        </authorList>
    </citation>
    <scope>NUCLEOTIDE SEQUENCE</scope>
</reference>
<dbReference type="PROSITE" id="PS50112">
    <property type="entry name" value="PAS"/>
    <property type="match status" value="1"/>
</dbReference>
<feature type="domain" description="Sigma-54 factor interaction" evidence="5">
    <location>
        <begin position="167"/>
        <end position="396"/>
    </location>
</feature>
<dbReference type="Pfam" id="PF13188">
    <property type="entry name" value="PAS_8"/>
    <property type="match status" value="1"/>
</dbReference>
<sequence length="472" mass="53050">MRCCSDSVLRNSNKTATLTDSMGKKANSTDTPLIPMLEAVVSYIDEGIIIADKQGKIVYINPAASRLLDNNSTQLQCLSDIKAFNFQRTLLRAAIQSGEVDAAGRPSGRFVNFEERLQFENDDRYLEFHTGFVDCVDHNEKMRLILIRDRTEQRRIEAVYKNRQAGFETNDPGMLEVVHRIQQIAPSDAFVLLQGDSGTGKTMLGRMIHNLSRRTQAPYVEVNCAAIPESLIESELFGHKKGSFTGATADRAGRFQSAHQGTLFLDEISEIPLHLQAKLLRAIQDQELEMVGSDKTVKVDVRVITASNRNLRDMVDAGEFRADLFYRIAVIPLTVPSLRARPGDIPLLINHFCVLLAARGYPTDIECNQEAMRMMMNYPWPGNVRELENAVEHGIICAVNKQVEPESLPQDICNYFRSDPDEEQKIHDTGKLQAHQIKSALERAQGNKSDAASILGIDRTTLWRRMQRLGIH</sequence>
<evidence type="ECO:0000259" key="5">
    <source>
        <dbReference type="PROSITE" id="PS50045"/>
    </source>
</evidence>
<evidence type="ECO:0000256" key="4">
    <source>
        <dbReference type="ARBA" id="ARBA00023163"/>
    </source>
</evidence>
<protein>
    <submittedName>
        <fullName evidence="7">Response regulator of zinc sigma-54-dependent two-component system</fullName>
    </submittedName>
</protein>
<dbReference type="PRINTS" id="PR01590">
    <property type="entry name" value="HTHFIS"/>
</dbReference>
<dbReference type="InterPro" id="IPR025662">
    <property type="entry name" value="Sigma_54_int_dom_ATP-bd_1"/>
</dbReference>
<proteinExistence type="predicted"/>
<evidence type="ECO:0000259" key="6">
    <source>
        <dbReference type="PROSITE" id="PS50112"/>
    </source>
</evidence>
<dbReference type="Pfam" id="PF00158">
    <property type="entry name" value="Sigma54_activat"/>
    <property type="match status" value="1"/>
</dbReference>